<evidence type="ECO:0000256" key="7">
    <source>
        <dbReference type="ARBA" id="ARBA00023211"/>
    </source>
</evidence>
<dbReference type="PIRSF" id="PIRSF016049">
    <property type="entry name" value="Man_dehyd"/>
    <property type="match status" value="1"/>
</dbReference>
<dbReference type="GO" id="GO:0030145">
    <property type="term" value="F:manganese ion binding"/>
    <property type="evidence" value="ECO:0007669"/>
    <property type="project" value="TreeGrafter"/>
</dbReference>
<dbReference type="InterPro" id="IPR036237">
    <property type="entry name" value="Xyl_isomerase-like_sf"/>
</dbReference>
<dbReference type="OrthoDB" id="9780250at2"/>
<evidence type="ECO:0000256" key="3">
    <source>
        <dbReference type="ARBA" id="ARBA00004892"/>
    </source>
</evidence>
<evidence type="ECO:0000256" key="1">
    <source>
        <dbReference type="ARBA" id="ARBA00001794"/>
    </source>
</evidence>
<dbReference type="EMBL" id="QEKK01000001">
    <property type="protein sequence ID" value="PVY59906.1"/>
    <property type="molecule type" value="Genomic_DNA"/>
</dbReference>
<dbReference type="InterPro" id="IPR004628">
    <property type="entry name" value="Man_deHydtase"/>
</dbReference>
<keyword evidence="7 9" id="KW-0464">Manganese</keyword>
<dbReference type="STRING" id="1297617.IB211_00310"/>
<evidence type="ECO:0000313" key="11">
    <source>
        <dbReference type="EMBL" id="PVY59906.1"/>
    </source>
</evidence>
<keyword evidence="8 9" id="KW-0456">Lyase</keyword>
<dbReference type="UniPathway" id="UPA00246"/>
<evidence type="ECO:0000256" key="6">
    <source>
        <dbReference type="ARBA" id="ARBA00023004"/>
    </source>
</evidence>
<dbReference type="GO" id="GO:0008198">
    <property type="term" value="F:ferrous iron binding"/>
    <property type="evidence" value="ECO:0007669"/>
    <property type="project" value="TreeGrafter"/>
</dbReference>
<dbReference type="Proteomes" id="UP000245778">
    <property type="component" value="Unassembled WGS sequence"/>
</dbReference>
<dbReference type="GO" id="GO:0008927">
    <property type="term" value="F:mannonate dehydratase activity"/>
    <property type="evidence" value="ECO:0007669"/>
    <property type="project" value="UniProtKB-UniRule"/>
</dbReference>
<reference evidence="10 12" key="1">
    <citation type="journal article" date="2015" name="Nat. Commun.">
        <title>Production of butyrate from lysine and the Amadori product fructoselysine by a human gut commensal.</title>
        <authorList>
            <person name="Bui T.P."/>
            <person name="Ritari J."/>
            <person name="Boeren S."/>
            <person name="de Waard P."/>
            <person name="Plugge C.M."/>
            <person name="de Vos W.M."/>
        </authorList>
    </citation>
    <scope>NUCLEOTIDE SEQUENCE [LARGE SCALE GENOMIC DNA]</scope>
    <source>
        <strain evidence="10 12">AF211</strain>
    </source>
</reference>
<gene>
    <name evidence="9" type="primary">uxuA</name>
    <name evidence="11" type="ORF">C7373_101420</name>
    <name evidence="10" type="ORF">IB211_00310</name>
</gene>
<dbReference type="Proteomes" id="UP000064844">
    <property type="component" value="Chromosome"/>
</dbReference>
<dbReference type="Pfam" id="PF03786">
    <property type="entry name" value="UxuA"/>
    <property type="match status" value="1"/>
</dbReference>
<dbReference type="eggNOG" id="COG1312">
    <property type="taxonomic scope" value="Bacteria"/>
</dbReference>
<comment type="cofactor">
    <cofactor evidence="9">
        <name>Fe(2+)</name>
        <dbReference type="ChEBI" id="CHEBI:29033"/>
    </cofactor>
    <cofactor evidence="9">
        <name>Mn(2+)</name>
        <dbReference type="ChEBI" id="CHEBI:29035"/>
    </cofactor>
</comment>
<dbReference type="PANTHER" id="PTHR30387:SF2">
    <property type="entry name" value="MANNONATE DEHYDRATASE"/>
    <property type="match status" value="1"/>
</dbReference>
<evidence type="ECO:0000256" key="2">
    <source>
        <dbReference type="ARBA" id="ARBA00002713"/>
    </source>
</evidence>
<dbReference type="Gene3D" id="3.20.20.150">
    <property type="entry name" value="Divalent-metal-dependent TIM barrel enzymes"/>
    <property type="match status" value="1"/>
</dbReference>
<dbReference type="AlphaFoldDB" id="A0A0S2W0E0"/>
<evidence type="ECO:0000256" key="8">
    <source>
        <dbReference type="ARBA" id="ARBA00023239"/>
    </source>
</evidence>
<dbReference type="SUPFAM" id="SSF51658">
    <property type="entry name" value="Xylose isomerase-like"/>
    <property type="match status" value="1"/>
</dbReference>
<dbReference type="PANTHER" id="PTHR30387">
    <property type="entry name" value="MANNONATE DEHYDRATASE"/>
    <property type="match status" value="1"/>
</dbReference>
<keyword evidence="12" id="KW-1185">Reference proteome</keyword>
<dbReference type="NCBIfam" id="TIGR00695">
    <property type="entry name" value="uxuA"/>
    <property type="match status" value="1"/>
</dbReference>
<reference evidence="11 13" key="3">
    <citation type="submission" date="2018-04" db="EMBL/GenBank/DDBJ databases">
        <title>Genomic Encyclopedia of Type Strains, Phase IV (KMG-IV): sequencing the most valuable type-strain genomes for metagenomic binning, comparative biology and taxonomic classification.</title>
        <authorList>
            <person name="Goeker M."/>
        </authorList>
    </citation>
    <scope>NUCLEOTIDE SEQUENCE [LARGE SCALE GENOMIC DNA]</scope>
    <source>
        <strain evidence="11 13">DSM 26588</strain>
    </source>
</reference>
<proteinExistence type="inferred from homology"/>
<name>A0A0S2W0E0_9FIRM</name>
<dbReference type="RefSeq" id="WP_033118469.1">
    <property type="nucleotide sequence ID" value="NZ_CALICV010000096.1"/>
</dbReference>
<evidence type="ECO:0000256" key="5">
    <source>
        <dbReference type="ARBA" id="ARBA00012927"/>
    </source>
</evidence>
<organism evidence="10 12">
    <name type="scientific">Intestinimonas butyriciproducens</name>
    <dbReference type="NCBI Taxonomy" id="1297617"/>
    <lineage>
        <taxon>Bacteria</taxon>
        <taxon>Bacillati</taxon>
        <taxon>Bacillota</taxon>
        <taxon>Clostridia</taxon>
        <taxon>Eubacteriales</taxon>
        <taxon>Intestinimonas</taxon>
    </lineage>
</organism>
<dbReference type="KEGG" id="ibu:IB211_00310"/>
<keyword evidence="6 9" id="KW-0408">Iron</keyword>
<protein>
    <recommendedName>
        <fullName evidence="5 9">Mannonate dehydratase</fullName>
        <ecNumber evidence="5 9">4.2.1.8</ecNumber>
    </recommendedName>
    <alternativeName>
        <fullName evidence="9">D-mannonate hydro-lyase</fullName>
    </alternativeName>
</protein>
<sequence>MKMTFRWYGSQMDPIPLRYIKQIPNMSGVVSSLMDMPAGALWPTERIQALKQEVNDAGLELEVIESVNVHEDIKLGLPGRDEYIDNYCKTIERLGQAGVKVICYNFMPVFDWTRSDLFKPRADGATVLAYDQAVIDKITDPQDFADRIQQGAGEFEMAGWEPERMAEIKHLFAQYQSVSHEDLFRNLRYFLEAVIPVCERYDVKMAIHPDDPPWDIFGLPRICTNRDNVTRILSLVDSPCNGLTLCSGSMGSNPCNDIPAMVREFGSRGRIHFGHVRNIKFTGPGQFEEAAHFSADGSLDLYEIMKAYYDIGFEGYIRPDHGRMIWDEQGRAGYGLYDRALGVAYLSGLWEAIQKDHR</sequence>
<evidence type="ECO:0000313" key="12">
    <source>
        <dbReference type="Proteomes" id="UP000064844"/>
    </source>
</evidence>
<dbReference type="EC" id="4.2.1.8" evidence="5 9"/>
<evidence type="ECO:0000256" key="9">
    <source>
        <dbReference type="HAMAP-Rule" id="MF_00106"/>
    </source>
</evidence>
<dbReference type="GeneID" id="93227853"/>
<reference evidence="12" key="2">
    <citation type="submission" date="2015-04" db="EMBL/GenBank/DDBJ databases">
        <title>A butyrogenic pathway from the amino acid lysine in a human gut commensal.</title>
        <authorList>
            <person name="de Vos W.M."/>
            <person name="Bui N.T.P."/>
            <person name="Plugge C.M."/>
            <person name="Ritari J."/>
        </authorList>
    </citation>
    <scope>NUCLEOTIDE SEQUENCE [LARGE SCALE GENOMIC DNA]</scope>
    <source>
        <strain evidence="12">AF211</strain>
    </source>
</reference>
<dbReference type="EMBL" id="CP011307">
    <property type="protein sequence ID" value="ALP92706.1"/>
    <property type="molecule type" value="Genomic_DNA"/>
</dbReference>
<dbReference type="HAMAP" id="MF_00106">
    <property type="entry name" value="UxuA"/>
    <property type="match status" value="1"/>
</dbReference>
<comment type="pathway">
    <text evidence="3 9">Carbohydrate metabolism; pentose and glucuronate interconversion.</text>
</comment>
<evidence type="ECO:0000256" key="4">
    <source>
        <dbReference type="ARBA" id="ARBA00007389"/>
    </source>
</evidence>
<evidence type="ECO:0000313" key="10">
    <source>
        <dbReference type="EMBL" id="ALP92706.1"/>
    </source>
</evidence>
<comment type="similarity">
    <text evidence="4 9">Belongs to the mannonate dehydratase family.</text>
</comment>
<dbReference type="PATRIC" id="fig|1297617.4.peg.316"/>
<evidence type="ECO:0000313" key="13">
    <source>
        <dbReference type="Proteomes" id="UP000245778"/>
    </source>
</evidence>
<comment type="function">
    <text evidence="2 9">Catalyzes the dehydration of D-mannonate.</text>
</comment>
<comment type="catalytic activity">
    <reaction evidence="1 9">
        <text>D-mannonate = 2-dehydro-3-deoxy-D-gluconate + H2O</text>
        <dbReference type="Rhea" id="RHEA:20097"/>
        <dbReference type="ChEBI" id="CHEBI:15377"/>
        <dbReference type="ChEBI" id="CHEBI:17767"/>
        <dbReference type="ChEBI" id="CHEBI:57990"/>
        <dbReference type="EC" id="4.2.1.8"/>
    </reaction>
</comment>
<dbReference type="NCBIfam" id="NF003027">
    <property type="entry name" value="PRK03906.1"/>
    <property type="match status" value="2"/>
</dbReference>
<dbReference type="GO" id="GO:0042840">
    <property type="term" value="P:D-glucuronate catabolic process"/>
    <property type="evidence" value="ECO:0007669"/>
    <property type="project" value="TreeGrafter"/>
</dbReference>
<accession>A0A0S2W0E0</accession>